<proteinExistence type="inferred from homology"/>
<evidence type="ECO:0000256" key="4">
    <source>
        <dbReference type="ARBA" id="ARBA00005072"/>
    </source>
</evidence>
<keyword evidence="20" id="KW-1185">Reference proteome</keyword>
<evidence type="ECO:0000256" key="2">
    <source>
        <dbReference type="ARBA" id="ARBA00004824"/>
    </source>
</evidence>
<reference evidence="19 20" key="1">
    <citation type="submission" date="2016-10" db="EMBL/GenBank/DDBJ databases">
        <authorList>
            <person name="de Groot N.N."/>
        </authorList>
    </citation>
    <scope>NUCLEOTIDE SEQUENCE [LARGE SCALE GENOMIC DNA]</scope>
    <source>
        <strain evidence="20">P4B,CCM 7963,CECT 7998,DSM 25260,IBRC-M 10614,KCTC 13821</strain>
    </source>
</reference>
<keyword evidence="7 17" id="KW-0028">Amino-acid biosynthesis</keyword>
<evidence type="ECO:0000256" key="15">
    <source>
        <dbReference type="RuleBase" id="RU004106"/>
    </source>
</evidence>
<keyword evidence="6 17" id="KW-0032">Aminotransferase</keyword>
<dbReference type="PIRSF" id="PIRSF006468">
    <property type="entry name" value="BCAT1"/>
    <property type="match status" value="1"/>
</dbReference>
<evidence type="ECO:0000256" key="13">
    <source>
        <dbReference type="ARBA" id="ARBA00049229"/>
    </source>
</evidence>
<evidence type="ECO:0000256" key="16">
    <source>
        <dbReference type="RuleBase" id="RU004516"/>
    </source>
</evidence>
<dbReference type="GO" id="GO:0009098">
    <property type="term" value="P:L-leucine biosynthetic process"/>
    <property type="evidence" value="ECO:0007669"/>
    <property type="project" value="UniProtKB-UniPathway"/>
</dbReference>
<accession>A0A1G8GXF0</accession>
<dbReference type="NCBIfam" id="TIGR01123">
    <property type="entry name" value="ilvE_II"/>
    <property type="match status" value="1"/>
</dbReference>
<dbReference type="InterPro" id="IPR005786">
    <property type="entry name" value="B_amino_transII"/>
</dbReference>
<evidence type="ECO:0000256" key="17">
    <source>
        <dbReference type="RuleBase" id="RU004517"/>
    </source>
</evidence>
<dbReference type="CDD" id="cd01557">
    <property type="entry name" value="BCAT_beta_family"/>
    <property type="match status" value="1"/>
</dbReference>
<keyword evidence="8 17" id="KW-0808">Transferase</keyword>
<evidence type="ECO:0000256" key="12">
    <source>
        <dbReference type="ARBA" id="ARBA00048798"/>
    </source>
</evidence>
<evidence type="ECO:0000256" key="18">
    <source>
        <dbReference type="RuleBase" id="RU004519"/>
    </source>
</evidence>
<dbReference type="Gene3D" id="3.30.470.10">
    <property type="match status" value="1"/>
</dbReference>
<comment type="cofactor">
    <cofactor evidence="1 16">
        <name>pyridoxal 5'-phosphate</name>
        <dbReference type="ChEBI" id="CHEBI:597326"/>
    </cofactor>
</comment>
<dbReference type="UniPathway" id="UPA00048">
    <property type="reaction ID" value="UER00073"/>
</dbReference>
<comment type="similarity">
    <text evidence="5 15">Belongs to the class-IV pyridoxal-phosphate-dependent aminotransferase family.</text>
</comment>
<dbReference type="GO" id="GO:0052654">
    <property type="term" value="F:L-leucine-2-oxoglutarate transaminase activity"/>
    <property type="evidence" value="ECO:0007669"/>
    <property type="project" value="RHEA"/>
</dbReference>
<comment type="catalytic activity">
    <reaction evidence="12 17">
        <text>L-isoleucine + 2-oxoglutarate = (S)-3-methyl-2-oxopentanoate + L-glutamate</text>
        <dbReference type="Rhea" id="RHEA:24801"/>
        <dbReference type="ChEBI" id="CHEBI:16810"/>
        <dbReference type="ChEBI" id="CHEBI:29985"/>
        <dbReference type="ChEBI" id="CHEBI:35146"/>
        <dbReference type="ChEBI" id="CHEBI:58045"/>
        <dbReference type="EC" id="2.6.1.42"/>
    </reaction>
</comment>
<feature type="modified residue" description="N6-(pyridoxal phosphate)lysine" evidence="14">
    <location>
        <position position="198"/>
    </location>
</feature>
<evidence type="ECO:0000313" key="19">
    <source>
        <dbReference type="EMBL" id="SDH99073.1"/>
    </source>
</evidence>
<comment type="catalytic activity">
    <reaction evidence="11 17">
        <text>L-valine + 2-oxoglutarate = 3-methyl-2-oxobutanoate + L-glutamate</text>
        <dbReference type="Rhea" id="RHEA:24813"/>
        <dbReference type="ChEBI" id="CHEBI:11851"/>
        <dbReference type="ChEBI" id="CHEBI:16810"/>
        <dbReference type="ChEBI" id="CHEBI:29985"/>
        <dbReference type="ChEBI" id="CHEBI:57762"/>
        <dbReference type="EC" id="2.6.1.42"/>
    </reaction>
</comment>
<dbReference type="EC" id="2.6.1.42" evidence="17"/>
<dbReference type="NCBIfam" id="NF009897">
    <property type="entry name" value="PRK13357.1"/>
    <property type="match status" value="1"/>
</dbReference>
<dbReference type="PROSITE" id="PS00770">
    <property type="entry name" value="AA_TRANSFER_CLASS_4"/>
    <property type="match status" value="1"/>
</dbReference>
<comment type="pathway">
    <text evidence="3 18">Amino-acid biosynthesis; L-valine biosynthesis; L-valine from pyruvate: step 4/4.</text>
</comment>
<dbReference type="GO" id="GO:0009097">
    <property type="term" value="P:isoleucine biosynthetic process"/>
    <property type="evidence" value="ECO:0007669"/>
    <property type="project" value="UniProtKB-UniPathway"/>
</dbReference>
<dbReference type="Gene3D" id="3.20.10.10">
    <property type="entry name" value="D-amino Acid Aminotransferase, subunit A, domain 2"/>
    <property type="match status" value="1"/>
</dbReference>
<evidence type="ECO:0000256" key="9">
    <source>
        <dbReference type="ARBA" id="ARBA00022898"/>
    </source>
</evidence>
<comment type="pathway">
    <text evidence="2 18">Amino-acid biosynthesis; L-isoleucine biosynthesis; L-isoleucine from 2-oxobutanoate: step 4/4.</text>
</comment>
<dbReference type="GO" id="GO:0052656">
    <property type="term" value="F:L-isoleucine-2-oxoglutarate transaminase activity"/>
    <property type="evidence" value="ECO:0007669"/>
    <property type="project" value="RHEA"/>
</dbReference>
<dbReference type="UniPathway" id="UPA00049">
    <property type="reaction ID" value="UER00062"/>
</dbReference>
<dbReference type="EMBL" id="FNDU01000004">
    <property type="protein sequence ID" value="SDH99073.1"/>
    <property type="molecule type" value="Genomic_DNA"/>
</dbReference>
<dbReference type="InterPro" id="IPR043132">
    <property type="entry name" value="BCAT-like_C"/>
</dbReference>
<evidence type="ECO:0000256" key="11">
    <source>
        <dbReference type="ARBA" id="ARBA00048212"/>
    </source>
</evidence>
<dbReference type="Pfam" id="PF01063">
    <property type="entry name" value="Aminotran_4"/>
    <property type="match status" value="1"/>
</dbReference>
<evidence type="ECO:0000313" key="20">
    <source>
        <dbReference type="Proteomes" id="UP000199017"/>
    </source>
</evidence>
<evidence type="ECO:0000256" key="8">
    <source>
        <dbReference type="ARBA" id="ARBA00022679"/>
    </source>
</evidence>
<comment type="pathway">
    <text evidence="4 18">Amino-acid biosynthesis; L-leucine biosynthesis; L-leucine from 3-methyl-2-oxobutanoate: step 4/4.</text>
</comment>
<comment type="catalytic activity">
    <reaction evidence="13 17">
        <text>L-leucine + 2-oxoglutarate = 4-methyl-2-oxopentanoate + L-glutamate</text>
        <dbReference type="Rhea" id="RHEA:18321"/>
        <dbReference type="ChEBI" id="CHEBI:16810"/>
        <dbReference type="ChEBI" id="CHEBI:17865"/>
        <dbReference type="ChEBI" id="CHEBI:29985"/>
        <dbReference type="ChEBI" id="CHEBI:57427"/>
        <dbReference type="EC" id="2.6.1.42"/>
    </reaction>
</comment>
<keyword evidence="9 16" id="KW-0663">Pyridoxal phosphate</keyword>
<dbReference type="PANTHER" id="PTHR11825">
    <property type="entry name" value="SUBGROUP IIII AMINOTRANSFERASE"/>
    <property type="match status" value="1"/>
</dbReference>
<evidence type="ECO:0000256" key="3">
    <source>
        <dbReference type="ARBA" id="ARBA00004931"/>
    </source>
</evidence>
<organism evidence="19 20">
    <name type="scientific">Alteribacillus bidgolensis</name>
    <dbReference type="NCBI Taxonomy" id="930129"/>
    <lineage>
        <taxon>Bacteria</taxon>
        <taxon>Bacillati</taxon>
        <taxon>Bacillota</taxon>
        <taxon>Bacilli</taxon>
        <taxon>Bacillales</taxon>
        <taxon>Bacillaceae</taxon>
        <taxon>Alteribacillus</taxon>
    </lineage>
</organism>
<evidence type="ECO:0000256" key="6">
    <source>
        <dbReference type="ARBA" id="ARBA00022576"/>
    </source>
</evidence>
<dbReference type="InterPro" id="IPR001544">
    <property type="entry name" value="Aminotrans_IV"/>
</dbReference>
<dbReference type="PANTHER" id="PTHR11825:SF44">
    <property type="entry name" value="BRANCHED-CHAIN-AMINO-ACID AMINOTRANSFERASE"/>
    <property type="match status" value="1"/>
</dbReference>
<keyword evidence="10 17" id="KW-0100">Branched-chain amino acid biosynthesis</keyword>
<dbReference type="GO" id="GO:0009099">
    <property type="term" value="P:L-valine biosynthetic process"/>
    <property type="evidence" value="ECO:0007669"/>
    <property type="project" value="UniProtKB-UniPathway"/>
</dbReference>
<dbReference type="SUPFAM" id="SSF56752">
    <property type="entry name" value="D-aminoacid aminotransferase-like PLP-dependent enzymes"/>
    <property type="match status" value="1"/>
</dbReference>
<sequence length="360" mass="40807">MMALDLTIHQAPTKKEKPDYDNLSFGKHFTDHMFVMDYSTEKGWYDARITPYEPLLMDPSSLVFHYGQSVFEGLKAYNSGEEVLLFRPEKNFHRLNKSNERMNIPKINVRFMVDALKQLIHIDRDWIPTQEGQSLYIRPFIIATEPALSVKPSAQYKLMIILSPVGAYYSNSDQMKPVKIYVEDEYVRSVKGGVGFTKTSGNYAASLKAQTKATELGYDQVLWLDALEKKYVEEVGSMNIFFKINGKIITPALNGSILDGITRDSVIELLRYWGYTVDQRRISIDEVYNAQKDGTLEEVFGTGTAAVISPVGILKWKDEELVVNNNETGKLSLDLYQTIAGIQTGSKIDKLGWTVPLNDL</sequence>
<evidence type="ECO:0000256" key="10">
    <source>
        <dbReference type="ARBA" id="ARBA00023304"/>
    </source>
</evidence>
<dbReference type="GO" id="GO:0052655">
    <property type="term" value="F:L-valine-2-oxoglutarate transaminase activity"/>
    <property type="evidence" value="ECO:0007669"/>
    <property type="project" value="RHEA"/>
</dbReference>
<gene>
    <name evidence="19" type="ORF">SAMN05216352_10410</name>
</gene>
<evidence type="ECO:0000256" key="14">
    <source>
        <dbReference type="PIRSR" id="PIRSR006468-1"/>
    </source>
</evidence>
<evidence type="ECO:0000256" key="5">
    <source>
        <dbReference type="ARBA" id="ARBA00009320"/>
    </source>
</evidence>
<dbReference type="Proteomes" id="UP000199017">
    <property type="component" value="Unassembled WGS sequence"/>
</dbReference>
<dbReference type="UniPathway" id="UPA00047">
    <property type="reaction ID" value="UER00058"/>
</dbReference>
<dbReference type="InterPro" id="IPR033939">
    <property type="entry name" value="BCAT_family"/>
</dbReference>
<dbReference type="InterPro" id="IPR036038">
    <property type="entry name" value="Aminotransferase-like"/>
</dbReference>
<protein>
    <recommendedName>
        <fullName evidence="17">Branched-chain-amino-acid aminotransferase</fullName>
        <ecNumber evidence="17">2.6.1.42</ecNumber>
    </recommendedName>
</protein>
<name>A0A1G8GXF0_9BACI</name>
<evidence type="ECO:0000256" key="7">
    <source>
        <dbReference type="ARBA" id="ARBA00022605"/>
    </source>
</evidence>
<dbReference type="InterPro" id="IPR018300">
    <property type="entry name" value="Aminotrans_IV_CS"/>
</dbReference>
<dbReference type="AlphaFoldDB" id="A0A1G8GXF0"/>
<dbReference type="STRING" id="930129.SAMN05216352_10410"/>
<dbReference type="InterPro" id="IPR043131">
    <property type="entry name" value="BCAT-like_N"/>
</dbReference>
<evidence type="ECO:0000256" key="1">
    <source>
        <dbReference type="ARBA" id="ARBA00001933"/>
    </source>
</evidence>